<keyword evidence="10" id="KW-0275">Fatty acid biosynthesis</keyword>
<dbReference type="GO" id="GO:0141148">
    <property type="term" value="F:enoyl-[acyl-carrier-protein] reductase (NADPH) activity"/>
    <property type="evidence" value="ECO:0007669"/>
    <property type="project" value="UniProtKB-EC"/>
</dbReference>
<dbReference type="PANTHER" id="PTHR43981">
    <property type="entry name" value="ENOYL-[ACYL-CARRIER-PROTEIN] REDUCTASE, MITOCHONDRIAL"/>
    <property type="match status" value="1"/>
</dbReference>
<dbReference type="EMBL" id="BACD03000003">
    <property type="protein sequence ID" value="GAO46236.1"/>
    <property type="molecule type" value="Genomic_DNA"/>
</dbReference>
<evidence type="ECO:0000256" key="9">
    <source>
        <dbReference type="ARBA" id="ARBA00023128"/>
    </source>
</evidence>
<reference evidence="14 15" key="3">
    <citation type="journal article" date="2015" name="Genome Announc.">
        <title>Draft Genome Sequence of the Archiascomycetous Yeast Saitoella complicata.</title>
        <authorList>
            <person name="Yamauchi K."/>
            <person name="Kondo S."/>
            <person name="Hamamoto M."/>
            <person name="Takahashi Y."/>
            <person name="Ogura Y."/>
            <person name="Hayashi T."/>
            <person name="Nishida H."/>
        </authorList>
    </citation>
    <scope>NUCLEOTIDE SEQUENCE [LARGE SCALE GENOMIC DNA]</scope>
    <source>
        <strain evidence="14 15">NRRL Y-17804</strain>
    </source>
</reference>
<dbReference type="EC" id="1.3.1.104" evidence="11"/>
<comment type="similarity">
    <text evidence="2">Belongs to the zinc-containing alcohol dehydrogenase family. Quinone oxidoreductase subfamily.</text>
</comment>
<reference evidence="14 15" key="1">
    <citation type="journal article" date="2011" name="J. Gen. Appl. Microbiol.">
        <title>Draft genome sequencing of the enigmatic yeast Saitoella complicata.</title>
        <authorList>
            <person name="Nishida H."/>
            <person name="Hamamoto M."/>
            <person name="Sugiyama J."/>
        </authorList>
    </citation>
    <scope>NUCLEOTIDE SEQUENCE [LARGE SCALE GENOMIC DNA]</scope>
    <source>
        <strain evidence="14 15">NRRL Y-17804</strain>
    </source>
</reference>
<dbReference type="Proteomes" id="UP000033140">
    <property type="component" value="Unassembled WGS sequence"/>
</dbReference>
<evidence type="ECO:0000256" key="4">
    <source>
        <dbReference type="ARBA" id="ARBA00022832"/>
    </source>
</evidence>
<organism evidence="14 15">
    <name type="scientific">Saitoella complicata (strain BCRC 22490 / CBS 7301 / JCM 7358 / NBRC 10748 / NRRL Y-17804)</name>
    <dbReference type="NCBI Taxonomy" id="698492"/>
    <lineage>
        <taxon>Eukaryota</taxon>
        <taxon>Fungi</taxon>
        <taxon>Dikarya</taxon>
        <taxon>Ascomycota</taxon>
        <taxon>Taphrinomycotina</taxon>
        <taxon>Taphrinomycotina incertae sedis</taxon>
        <taxon>Saitoella</taxon>
    </lineage>
</organism>
<proteinExistence type="inferred from homology"/>
<keyword evidence="9" id="KW-0496">Mitochondrion</keyword>
<dbReference type="Pfam" id="PF00107">
    <property type="entry name" value="ADH_zinc_N"/>
    <property type="match status" value="1"/>
</dbReference>
<dbReference type="GO" id="GO:0005739">
    <property type="term" value="C:mitochondrion"/>
    <property type="evidence" value="ECO:0007669"/>
    <property type="project" value="UniProtKB-SubCell"/>
</dbReference>
<evidence type="ECO:0000256" key="5">
    <source>
        <dbReference type="ARBA" id="ARBA00022857"/>
    </source>
</evidence>
<keyword evidence="5" id="KW-0521">NADP</keyword>
<evidence type="ECO:0000256" key="3">
    <source>
        <dbReference type="ARBA" id="ARBA00022516"/>
    </source>
</evidence>
<dbReference type="AlphaFoldDB" id="A0A0E9N943"/>
<dbReference type="InterPro" id="IPR013149">
    <property type="entry name" value="ADH-like_C"/>
</dbReference>
<dbReference type="SUPFAM" id="SSF50129">
    <property type="entry name" value="GroES-like"/>
    <property type="match status" value="1"/>
</dbReference>
<evidence type="ECO:0000313" key="15">
    <source>
        <dbReference type="Proteomes" id="UP000033140"/>
    </source>
</evidence>
<dbReference type="PANTHER" id="PTHR43981:SF2">
    <property type="entry name" value="ENOYL-[ACYL-CARRIER-PROTEIN] REDUCTASE, MITOCHONDRIAL"/>
    <property type="match status" value="1"/>
</dbReference>
<feature type="domain" description="Enoyl reductase (ER)" evidence="13">
    <location>
        <begin position="77"/>
        <end position="417"/>
    </location>
</feature>
<dbReference type="OMA" id="YGYTQSK"/>
<dbReference type="InterPro" id="IPR036291">
    <property type="entry name" value="NAD(P)-bd_dom_sf"/>
</dbReference>
<evidence type="ECO:0000256" key="2">
    <source>
        <dbReference type="ARBA" id="ARBA00010371"/>
    </source>
</evidence>
<comment type="caution">
    <text evidence="14">The sequence shown here is derived from an EMBL/GenBank/DDBJ whole genome shotgun (WGS) entry which is preliminary data.</text>
</comment>
<evidence type="ECO:0000256" key="10">
    <source>
        <dbReference type="ARBA" id="ARBA00023160"/>
    </source>
</evidence>
<dbReference type="GO" id="GO:0006633">
    <property type="term" value="P:fatty acid biosynthetic process"/>
    <property type="evidence" value="ECO:0007669"/>
    <property type="project" value="UniProtKB-KW"/>
</dbReference>
<evidence type="ECO:0000313" key="14">
    <source>
        <dbReference type="EMBL" id="GAO46236.1"/>
    </source>
</evidence>
<keyword evidence="3" id="KW-0444">Lipid biosynthesis</keyword>
<dbReference type="InterPro" id="IPR011032">
    <property type="entry name" value="GroES-like_sf"/>
</dbReference>
<dbReference type="Pfam" id="PF08240">
    <property type="entry name" value="ADH_N"/>
    <property type="match status" value="1"/>
</dbReference>
<keyword evidence="7" id="KW-0560">Oxidoreductase</keyword>
<evidence type="ECO:0000259" key="13">
    <source>
        <dbReference type="SMART" id="SM00829"/>
    </source>
</evidence>
<keyword evidence="8" id="KW-0443">Lipid metabolism</keyword>
<dbReference type="STRING" id="698492.A0A0E9N943"/>
<dbReference type="InterPro" id="IPR013154">
    <property type="entry name" value="ADH-like_N"/>
</dbReference>
<reference evidence="14 15" key="2">
    <citation type="journal article" date="2014" name="J. Gen. Appl. Microbiol.">
        <title>The early diverging ascomycetous budding yeast Saitoella complicata has three histone deacetylases belonging to the Clr6, Hos2, and Rpd3 lineages.</title>
        <authorList>
            <person name="Nishida H."/>
            <person name="Matsumoto T."/>
            <person name="Kondo S."/>
            <person name="Hamamoto M."/>
            <person name="Yoshikawa H."/>
        </authorList>
    </citation>
    <scope>NUCLEOTIDE SEQUENCE [LARGE SCALE GENOMIC DNA]</scope>
    <source>
        <strain evidence="14 15">NRRL Y-17804</strain>
    </source>
</reference>
<gene>
    <name evidence="14" type="ORF">G7K_0471-t1</name>
</gene>
<evidence type="ECO:0000256" key="11">
    <source>
        <dbReference type="ARBA" id="ARBA00038963"/>
    </source>
</evidence>
<protein>
    <recommendedName>
        <fullName evidence="11">enoyl-[acyl-carrier-protein] reductase</fullName>
        <ecNumber evidence="11">1.3.1.104</ecNumber>
    </recommendedName>
</protein>
<dbReference type="Gene3D" id="3.40.50.720">
    <property type="entry name" value="NAD(P)-binding Rossmann-like Domain"/>
    <property type="match status" value="1"/>
</dbReference>
<dbReference type="FunFam" id="3.40.50.720:FF:000112">
    <property type="entry name" value="Enoyl-[acyl-carrier-protein] reductase 1, mitochondrial"/>
    <property type="match status" value="1"/>
</dbReference>
<comment type="subcellular location">
    <subcellularLocation>
        <location evidence="1">Mitochondrion</location>
    </subcellularLocation>
</comment>
<dbReference type="SMART" id="SM00829">
    <property type="entry name" value="PKS_ER"/>
    <property type="match status" value="1"/>
</dbReference>
<keyword evidence="15" id="KW-1185">Reference proteome</keyword>
<dbReference type="Gene3D" id="3.90.180.10">
    <property type="entry name" value="Medium-chain alcohol dehydrogenases, catalytic domain"/>
    <property type="match status" value="1"/>
</dbReference>
<evidence type="ECO:0000256" key="6">
    <source>
        <dbReference type="ARBA" id="ARBA00022946"/>
    </source>
</evidence>
<dbReference type="InterPro" id="IPR020843">
    <property type="entry name" value="ER"/>
</dbReference>
<comment type="catalytic activity">
    <reaction evidence="12">
        <text>a 2,3-saturated acyl-[ACP] + NADP(+) = a (2E)-enoyl-[ACP] + NADPH + H(+)</text>
        <dbReference type="Rhea" id="RHEA:22564"/>
        <dbReference type="Rhea" id="RHEA-COMP:9925"/>
        <dbReference type="Rhea" id="RHEA-COMP:9926"/>
        <dbReference type="ChEBI" id="CHEBI:15378"/>
        <dbReference type="ChEBI" id="CHEBI:57783"/>
        <dbReference type="ChEBI" id="CHEBI:58349"/>
        <dbReference type="ChEBI" id="CHEBI:78784"/>
        <dbReference type="ChEBI" id="CHEBI:78785"/>
        <dbReference type="EC" id="1.3.1.104"/>
    </reaction>
</comment>
<keyword evidence="4" id="KW-0276">Fatty acid metabolism</keyword>
<evidence type="ECO:0000256" key="8">
    <source>
        <dbReference type="ARBA" id="ARBA00023098"/>
    </source>
</evidence>
<dbReference type="InterPro" id="IPR051034">
    <property type="entry name" value="Mito_Enoyl-ACP_Reductase"/>
</dbReference>
<name>A0A0E9N943_SAICN</name>
<evidence type="ECO:0000256" key="12">
    <source>
        <dbReference type="ARBA" id="ARBA00048843"/>
    </source>
</evidence>
<evidence type="ECO:0000256" key="7">
    <source>
        <dbReference type="ARBA" id="ARBA00023002"/>
    </source>
</evidence>
<evidence type="ECO:0000256" key="1">
    <source>
        <dbReference type="ARBA" id="ARBA00004173"/>
    </source>
</evidence>
<accession>A0A0E9N943</accession>
<keyword evidence="6" id="KW-0809">Transit peptide</keyword>
<dbReference type="SUPFAM" id="SSF51735">
    <property type="entry name" value="NAD(P)-binding Rossmann-fold domains"/>
    <property type="match status" value="1"/>
</dbReference>
<sequence length="419" mass="46305">MFGCVDAEILNVILGPDKLPHPIYHNPDMFRRQAIRSIRQVTGSVKPAVYSNASASLFFRRFASINARAVVYSEHGKPTEVLKVHSYKIDSPKADEINVRFLAAPINPSDINQVEGVYPSKPEKSTVLGTAEPAAVGGNEGLVEVLETGSSIKGFQKGDWAIMRRVNFGTWRTHATVPEDQLLPVPKGMRVTAAATVAVNPSTAYRMLKDFANLEKGDFFIQNGGNSGVGQAAVQIAKQWGLKSISIVRDRPNLDELKSYLKELGADYVITEDELMNKEIREKVKQWTGGKPIKLALNCVGGKPSTKMAALLGNGGHIVTYGAMARQPLSLPASLLIFKDIKAHGFWMTRFYNGHDKERQEMLDEIFGWVKEGKFKEAMNDVTTWKTSASDEELWEAFKGAMEKSQAGFGKKQVIVMEE</sequence>
<dbReference type="CDD" id="cd08290">
    <property type="entry name" value="ETR"/>
    <property type="match status" value="1"/>
</dbReference>